<feature type="transmembrane region" description="Helical" evidence="2">
    <location>
        <begin position="151"/>
        <end position="173"/>
    </location>
</feature>
<protein>
    <recommendedName>
        <fullName evidence="3">AB hydrolase-1 domain-containing protein</fullName>
    </recommendedName>
</protein>
<keyword evidence="2" id="KW-1133">Transmembrane helix</keyword>
<feature type="transmembrane region" description="Helical" evidence="2">
    <location>
        <begin position="20"/>
        <end position="49"/>
    </location>
</feature>
<dbReference type="STRING" id="4540.A0A3L6QX20"/>
<organism evidence="4 5">
    <name type="scientific">Panicum miliaceum</name>
    <name type="common">Proso millet</name>
    <name type="synonym">Broomcorn millet</name>
    <dbReference type="NCBI Taxonomy" id="4540"/>
    <lineage>
        <taxon>Eukaryota</taxon>
        <taxon>Viridiplantae</taxon>
        <taxon>Streptophyta</taxon>
        <taxon>Embryophyta</taxon>
        <taxon>Tracheophyta</taxon>
        <taxon>Spermatophyta</taxon>
        <taxon>Magnoliopsida</taxon>
        <taxon>Liliopsida</taxon>
        <taxon>Poales</taxon>
        <taxon>Poaceae</taxon>
        <taxon>PACMAD clade</taxon>
        <taxon>Panicoideae</taxon>
        <taxon>Panicodae</taxon>
        <taxon>Paniceae</taxon>
        <taxon>Panicinae</taxon>
        <taxon>Panicum</taxon>
        <taxon>Panicum sect. Panicum</taxon>
    </lineage>
</organism>
<dbReference type="EMBL" id="PQIB02000010">
    <property type="protein sequence ID" value="RLM91752.1"/>
    <property type="molecule type" value="Genomic_DNA"/>
</dbReference>
<accession>A0A3L6QX20</accession>
<feature type="transmembrane region" description="Helical" evidence="2">
    <location>
        <begin position="106"/>
        <end position="130"/>
    </location>
</feature>
<dbReference type="AlphaFoldDB" id="A0A3L6QX20"/>
<gene>
    <name evidence="4" type="ORF">C2845_PM08G20450</name>
</gene>
<feature type="region of interest" description="Disordered" evidence="1">
    <location>
        <begin position="280"/>
        <end position="307"/>
    </location>
</feature>
<keyword evidence="2" id="KW-0812">Transmembrane</keyword>
<dbReference type="Pfam" id="PF12697">
    <property type="entry name" value="Abhydrolase_6"/>
    <property type="match status" value="1"/>
</dbReference>
<dbReference type="PANTHER" id="PTHR43689">
    <property type="entry name" value="HYDROLASE"/>
    <property type="match status" value="1"/>
</dbReference>
<dbReference type="SUPFAM" id="SSF53474">
    <property type="entry name" value="alpha/beta-Hydrolases"/>
    <property type="match status" value="1"/>
</dbReference>
<dbReference type="PANTHER" id="PTHR43689:SF8">
    <property type="entry name" value="ALPHA_BETA-HYDROLASES SUPERFAMILY PROTEIN"/>
    <property type="match status" value="1"/>
</dbReference>
<proteinExistence type="predicted"/>
<dbReference type="Gene3D" id="3.40.50.1820">
    <property type="entry name" value="alpha/beta hydrolase"/>
    <property type="match status" value="1"/>
</dbReference>
<dbReference type="InterPro" id="IPR000073">
    <property type="entry name" value="AB_hydrolase_1"/>
</dbReference>
<evidence type="ECO:0000259" key="3">
    <source>
        <dbReference type="Pfam" id="PF12697"/>
    </source>
</evidence>
<evidence type="ECO:0000256" key="2">
    <source>
        <dbReference type="SAM" id="Phobius"/>
    </source>
</evidence>
<keyword evidence="2" id="KW-0472">Membrane</keyword>
<keyword evidence="5" id="KW-1185">Reference proteome</keyword>
<evidence type="ECO:0000313" key="4">
    <source>
        <dbReference type="EMBL" id="RLM91752.1"/>
    </source>
</evidence>
<sequence length="613" mass="67448">MAAAGKGWAERVRRGVRTAWFMVAVVASLLVASVPGLVAAGDVAVALWLEVRLGCLRGHGLRGHLQRYRFRSSLADIPLVSVLRSLVITCVYLMSDTSGLSHGPYLGTTTFCSLASLLILLIKASVYSPGQDIGPELSPSLPDQKLNLKKLWGMPVLFLSSLVFALGHVIVAYRTSCRARRKLLIHRIDPESILAYKNGFSGCYKVPRSPTPYGAKLFSRSESETKRKTLVNDDRDLPISFLADSDSMFIACQGITVHYKISDPSNCLSSFPDPFSERDTHHGVISSSISPRRQRHESPPSASSNTRRLLNRSFSHQYHQTSLYAPLLVEPVTSPTLSDEIPLMSLDDGSGDINLNPVGFDLEAGEQGWGLTSRPRRKDWEDKKLPNPYELESQVDLLISFCSEMGFRSVVLVGHDDGGLLALKAAEKLRTYGDQIKVEVKGVVLVGVSLSREVIPAFARILLHTPLRKKHMVRPLLRTEITQVINRRAWYDATKLTTEVLNLYKAPLFVEGWDEALHEVGRLSFSTVLSSKRAADLLRSVEDLPVLVVAGSEDALVSVKSAQAMASKLVNSRIVTISGCGHLPHEECPKALLSALSPFISRLVPSEDSLQRL</sequence>
<evidence type="ECO:0000256" key="1">
    <source>
        <dbReference type="SAM" id="MobiDB-lite"/>
    </source>
</evidence>
<dbReference type="InterPro" id="IPR029058">
    <property type="entry name" value="AB_hydrolase_fold"/>
</dbReference>
<comment type="caution">
    <text evidence="4">The sequence shown here is derived from an EMBL/GenBank/DDBJ whole genome shotgun (WGS) entry which is preliminary data.</text>
</comment>
<dbReference type="OrthoDB" id="19657at2759"/>
<name>A0A3L6QX20_PANMI</name>
<reference evidence="5" key="1">
    <citation type="journal article" date="2019" name="Nat. Commun.">
        <title>The genome of broomcorn millet.</title>
        <authorList>
            <person name="Zou C."/>
            <person name="Miki D."/>
            <person name="Li D."/>
            <person name="Tang Q."/>
            <person name="Xiao L."/>
            <person name="Rajput S."/>
            <person name="Deng P."/>
            <person name="Jia W."/>
            <person name="Huang R."/>
            <person name="Zhang M."/>
            <person name="Sun Y."/>
            <person name="Hu J."/>
            <person name="Fu X."/>
            <person name="Schnable P.S."/>
            <person name="Li F."/>
            <person name="Zhang H."/>
            <person name="Feng B."/>
            <person name="Zhu X."/>
            <person name="Liu R."/>
            <person name="Schnable J.C."/>
            <person name="Zhu J.-K."/>
            <person name="Zhang H."/>
        </authorList>
    </citation>
    <scope>NUCLEOTIDE SEQUENCE [LARGE SCALE GENOMIC DNA]</scope>
</reference>
<feature type="transmembrane region" description="Helical" evidence="2">
    <location>
        <begin position="70"/>
        <end position="94"/>
    </location>
</feature>
<feature type="domain" description="AB hydrolase-1" evidence="3">
    <location>
        <begin position="385"/>
        <end position="593"/>
    </location>
</feature>
<dbReference type="Proteomes" id="UP000275267">
    <property type="component" value="Unassembled WGS sequence"/>
</dbReference>
<evidence type="ECO:0000313" key="5">
    <source>
        <dbReference type="Proteomes" id="UP000275267"/>
    </source>
</evidence>